<reference evidence="2" key="1">
    <citation type="submission" date="2018-05" db="EMBL/GenBank/DDBJ databases">
        <authorList>
            <person name="Lanie J.A."/>
            <person name="Ng W.-L."/>
            <person name="Kazmierczak K.M."/>
            <person name="Andrzejewski T.M."/>
            <person name="Davidsen T.M."/>
            <person name="Wayne K.J."/>
            <person name="Tettelin H."/>
            <person name="Glass J.I."/>
            <person name="Rusch D."/>
            <person name="Podicherti R."/>
            <person name="Tsui H.-C.T."/>
            <person name="Winkler M.E."/>
        </authorList>
    </citation>
    <scope>NUCLEOTIDE SEQUENCE</scope>
</reference>
<feature type="domain" description="Hydantoinase/oxoprolinase N-terminal" evidence="1">
    <location>
        <begin position="9"/>
        <end position="72"/>
    </location>
</feature>
<protein>
    <recommendedName>
        <fullName evidence="1">Hydantoinase/oxoprolinase N-terminal domain-containing protein</fullName>
    </recommendedName>
</protein>
<organism evidence="2">
    <name type="scientific">marine metagenome</name>
    <dbReference type="NCBI Taxonomy" id="408172"/>
    <lineage>
        <taxon>unclassified sequences</taxon>
        <taxon>metagenomes</taxon>
        <taxon>ecological metagenomes</taxon>
    </lineage>
</organism>
<gene>
    <name evidence="2" type="ORF">METZ01_LOCUS98472</name>
</gene>
<name>A0A381W0U9_9ZZZZ</name>
<feature type="non-terminal residue" evidence="2">
    <location>
        <position position="72"/>
    </location>
</feature>
<accession>A0A381W0U9</accession>
<evidence type="ECO:0000313" key="2">
    <source>
        <dbReference type="EMBL" id="SVA45618.1"/>
    </source>
</evidence>
<dbReference type="Pfam" id="PF05378">
    <property type="entry name" value="Hydant_A_N"/>
    <property type="match status" value="1"/>
</dbReference>
<dbReference type="AlphaFoldDB" id="A0A381W0U9"/>
<sequence>MTRKKIDVRLAVDVGGTFTDIVLNTPNTQTTAKVLTTTSTPEEAVIAGAKEVFTSAGIDPASVDLVLHGTTL</sequence>
<evidence type="ECO:0000259" key="1">
    <source>
        <dbReference type="Pfam" id="PF05378"/>
    </source>
</evidence>
<dbReference type="InterPro" id="IPR043129">
    <property type="entry name" value="ATPase_NBD"/>
</dbReference>
<dbReference type="InterPro" id="IPR008040">
    <property type="entry name" value="Hydant_A_N"/>
</dbReference>
<dbReference type="SUPFAM" id="SSF53067">
    <property type="entry name" value="Actin-like ATPase domain"/>
    <property type="match status" value="1"/>
</dbReference>
<dbReference type="EMBL" id="UINC01010235">
    <property type="protein sequence ID" value="SVA45618.1"/>
    <property type="molecule type" value="Genomic_DNA"/>
</dbReference>
<proteinExistence type="predicted"/>